<feature type="domain" description="Glycosyltransferase subfamily 4-like N-terminal" evidence="1">
    <location>
        <begin position="17"/>
        <end position="149"/>
    </location>
</feature>
<evidence type="ECO:0000313" key="3">
    <source>
        <dbReference type="Proteomes" id="UP000063965"/>
    </source>
</evidence>
<evidence type="ECO:0000313" key="2">
    <source>
        <dbReference type="EMBL" id="AKQ33741.1"/>
    </source>
</evidence>
<dbReference type="Pfam" id="PF13477">
    <property type="entry name" value="Glyco_trans_4_2"/>
    <property type="match status" value="1"/>
</dbReference>
<dbReference type="SUPFAM" id="SSF53756">
    <property type="entry name" value="UDP-Glycosyltransferase/glycogen phosphorylase"/>
    <property type="match status" value="1"/>
</dbReference>
<name>A0ABM5UUY3_9COXI</name>
<dbReference type="CDD" id="cd03808">
    <property type="entry name" value="GT4_CapM-like"/>
    <property type="match status" value="1"/>
</dbReference>
<dbReference type="EMBL" id="CP011126">
    <property type="protein sequence ID" value="AKQ33741.1"/>
    <property type="molecule type" value="Genomic_DNA"/>
</dbReference>
<protein>
    <submittedName>
        <fullName evidence="2">Alpha-D-QuiNAc alpha-1,3-galactosyltransferase</fullName>
    </submittedName>
</protein>
<dbReference type="Proteomes" id="UP000063965">
    <property type="component" value="Chromosome"/>
</dbReference>
<dbReference type="PANTHER" id="PTHR12526:SF638">
    <property type="entry name" value="SPORE COAT PROTEIN SA"/>
    <property type="match status" value="1"/>
</dbReference>
<dbReference type="InterPro" id="IPR028098">
    <property type="entry name" value="Glyco_trans_4-like_N"/>
</dbReference>
<dbReference type="PANTHER" id="PTHR12526">
    <property type="entry name" value="GLYCOSYLTRANSFERASE"/>
    <property type="match status" value="1"/>
</dbReference>
<accession>A0ABM5UUY3</accession>
<proteinExistence type="predicted"/>
<gene>
    <name evidence="2" type="ORF">CleRT_10670</name>
</gene>
<keyword evidence="3" id="KW-1185">Reference proteome</keyword>
<sequence length="396" mass="44543">MGCSYVSTMARAELKKKLLIVVSSAKFFISHRLSLAQAAKAAGYDVHVATPDYNEQISEVGLVHHTIILDRGSLNPAKDVGAFFSLLRLYQKLKPDIVHHVTVKPILYGGIAARLARIPVEVNAFTGLGFIFIAQSRFMRLIHKMMQKGYQLAFGHRNMRVIFQNKNDQEYFIQANILKENKTILIPGSGVCMKTFYPIDEPAGLVRVVFASRLLWDKGVGEFVDAARLLKKRKVNAQFVLVGAIDAANPTAISDVQLEQWEKEGLIEWWGERTDMPQIMREAHIICLPSYREGLSRVLIEASASGRAIVTTDVPGCRDLVHDGENGLLVPMKDSEELALAIETLIQNPSLRKQMGFKGRAMVEKEHELKRIIQHTLNLYEELSEQQCHKILNTNQ</sequence>
<organism evidence="2 3">
    <name type="scientific">Candidatus Coxiella mudrowiae</name>
    <dbReference type="NCBI Taxonomy" id="2054173"/>
    <lineage>
        <taxon>Bacteria</taxon>
        <taxon>Pseudomonadati</taxon>
        <taxon>Pseudomonadota</taxon>
        <taxon>Gammaproteobacteria</taxon>
        <taxon>Legionellales</taxon>
        <taxon>Coxiellaceae</taxon>
        <taxon>Coxiella</taxon>
    </lineage>
</organism>
<dbReference type="Gene3D" id="3.40.50.2000">
    <property type="entry name" value="Glycogen Phosphorylase B"/>
    <property type="match status" value="2"/>
</dbReference>
<dbReference type="Pfam" id="PF13692">
    <property type="entry name" value="Glyco_trans_1_4"/>
    <property type="match status" value="1"/>
</dbReference>
<evidence type="ECO:0000259" key="1">
    <source>
        <dbReference type="Pfam" id="PF13477"/>
    </source>
</evidence>
<reference evidence="2 3" key="1">
    <citation type="journal article" date="2015" name="Genome Biol. Evol.">
        <title>Distinctive Genome Reduction Rates Revealed by Genomic Analyses of Two Coxiella-Like Endosymbionts in Ticks.</title>
        <authorList>
            <person name="Gottlieb Y."/>
            <person name="Lalzar I."/>
            <person name="Klasson L."/>
        </authorList>
    </citation>
    <scope>NUCLEOTIDE SEQUENCE [LARGE SCALE GENOMIC DNA]</scope>
    <source>
        <strain evidence="2 3">CRt</strain>
    </source>
</reference>